<reference evidence="2" key="2">
    <citation type="submission" date="2022-01" db="EMBL/GenBank/DDBJ databases">
        <authorList>
            <person name="Yamashiro T."/>
            <person name="Shiraishi A."/>
            <person name="Satake H."/>
            <person name="Nakayama K."/>
        </authorList>
    </citation>
    <scope>NUCLEOTIDE SEQUENCE</scope>
</reference>
<sequence length="147" mass="16098">MLMKYLVSYTKLSSIRRALAPLLWCFTQECRGLANTYPATHTNCYKADNIPATARQEHENAPLGGMLLLYINSSLLTRHNKLGVAAFNLANGYVGLRDALTSESVRFQRNNLIEEESSSSIHLVGAAVAIVGLAAYSVYATRKNSSS</sequence>
<organism evidence="2 3">
    <name type="scientific">Tanacetum coccineum</name>
    <dbReference type="NCBI Taxonomy" id="301880"/>
    <lineage>
        <taxon>Eukaryota</taxon>
        <taxon>Viridiplantae</taxon>
        <taxon>Streptophyta</taxon>
        <taxon>Embryophyta</taxon>
        <taxon>Tracheophyta</taxon>
        <taxon>Spermatophyta</taxon>
        <taxon>Magnoliopsida</taxon>
        <taxon>eudicotyledons</taxon>
        <taxon>Gunneridae</taxon>
        <taxon>Pentapetalae</taxon>
        <taxon>asterids</taxon>
        <taxon>campanulids</taxon>
        <taxon>Asterales</taxon>
        <taxon>Asteraceae</taxon>
        <taxon>Asteroideae</taxon>
        <taxon>Anthemideae</taxon>
        <taxon>Anthemidinae</taxon>
        <taxon>Tanacetum</taxon>
    </lineage>
</organism>
<reference evidence="2" key="1">
    <citation type="journal article" date="2022" name="Int. J. Mol. Sci.">
        <title>Draft Genome of Tanacetum Coccineum: Genomic Comparison of Closely Related Tanacetum-Family Plants.</title>
        <authorList>
            <person name="Yamashiro T."/>
            <person name="Shiraishi A."/>
            <person name="Nakayama K."/>
            <person name="Satake H."/>
        </authorList>
    </citation>
    <scope>NUCLEOTIDE SEQUENCE</scope>
</reference>
<dbReference type="Proteomes" id="UP001151760">
    <property type="component" value="Unassembled WGS sequence"/>
</dbReference>
<protein>
    <submittedName>
        <fullName evidence="2">Uncharacterized protein</fullName>
    </submittedName>
</protein>
<gene>
    <name evidence="2" type="ORF">Tco_0859182</name>
</gene>
<dbReference type="EMBL" id="BQNB010013124">
    <property type="protein sequence ID" value="GJT12140.1"/>
    <property type="molecule type" value="Genomic_DNA"/>
</dbReference>
<comment type="caution">
    <text evidence="2">The sequence shown here is derived from an EMBL/GenBank/DDBJ whole genome shotgun (WGS) entry which is preliminary data.</text>
</comment>
<keyword evidence="1" id="KW-1133">Transmembrane helix</keyword>
<proteinExistence type="predicted"/>
<keyword evidence="3" id="KW-1185">Reference proteome</keyword>
<evidence type="ECO:0000256" key="1">
    <source>
        <dbReference type="SAM" id="Phobius"/>
    </source>
</evidence>
<keyword evidence="1" id="KW-0812">Transmembrane</keyword>
<keyword evidence="1" id="KW-0472">Membrane</keyword>
<evidence type="ECO:0000313" key="3">
    <source>
        <dbReference type="Proteomes" id="UP001151760"/>
    </source>
</evidence>
<feature type="transmembrane region" description="Helical" evidence="1">
    <location>
        <begin position="120"/>
        <end position="139"/>
    </location>
</feature>
<name>A0ABQ5BBD9_9ASTR</name>
<accession>A0ABQ5BBD9</accession>
<evidence type="ECO:0000313" key="2">
    <source>
        <dbReference type="EMBL" id="GJT12140.1"/>
    </source>
</evidence>